<keyword evidence="2" id="KW-1185">Reference proteome</keyword>
<dbReference type="VEuPathDB" id="CryptoDB:CMU_012330"/>
<protein>
    <submittedName>
        <fullName evidence="1">Uncharacterized protein</fullName>
    </submittedName>
</protein>
<dbReference type="OMA" id="RNNIRNC"/>
<proteinExistence type="predicted"/>
<dbReference type="Proteomes" id="UP000001460">
    <property type="component" value="Unassembled WGS sequence"/>
</dbReference>
<sequence length="402" mass="46545">MEISIIRNIVTEVLIIYIFWDLIFVKCIDCRNNTLKSEVKQNLISKDENIYDNGDILQNIVNDTNNKIYSDIINAILDESNIDKENIVSLTPLKEGESLSSQIINEEFLNELDDLDWQIVMEKIYHSIWYHWNNKFYSEFSKRVPTILREMRKISSKLGISILDKDEILGIINKLNPKTKTVDGKLSKLSRKILNKKPDDIYNTNDPKKLHDIQYKRAEEAIINMIVEMKGYIRIFLKLIDIKASQAGLLFLNHIQGRSYSKIAKKDDIFRNNIRNCPIQTAFNYRYVDENLDLLMHHEKGFGIWNLGELNKHKSTVGSSSYISKKINGIIDFVYSEFITPSALIVSAIEDTTLLHGSLSGAILRSFSSSYNIPLLTTFESLTKATFFFIKQIDIKLYKILH</sequence>
<dbReference type="AlphaFoldDB" id="B6AEE2"/>
<gene>
    <name evidence="1" type="ORF">CMU_012330</name>
</gene>
<dbReference type="EMBL" id="DS989730">
    <property type="protein sequence ID" value="EEA06559.1"/>
    <property type="molecule type" value="Genomic_DNA"/>
</dbReference>
<reference evidence="1" key="1">
    <citation type="submission" date="2008-06" db="EMBL/GenBank/DDBJ databases">
        <authorList>
            <person name="Lorenzi H."/>
            <person name="Inman J."/>
            <person name="Miller J."/>
            <person name="Schobel S."/>
            <person name="Amedeo P."/>
            <person name="Caler E.V."/>
            <person name="da Silva J."/>
        </authorList>
    </citation>
    <scope>NUCLEOTIDE SEQUENCE [LARGE SCALE GENOMIC DNA]</scope>
    <source>
        <strain evidence="1">RN66</strain>
    </source>
</reference>
<dbReference type="OrthoDB" id="340659at2759"/>
<evidence type="ECO:0000313" key="2">
    <source>
        <dbReference type="Proteomes" id="UP000001460"/>
    </source>
</evidence>
<evidence type="ECO:0000313" key="1">
    <source>
        <dbReference type="EMBL" id="EEA06559.1"/>
    </source>
</evidence>
<dbReference type="RefSeq" id="XP_002140908.1">
    <property type="nucleotide sequence ID" value="XM_002140872.1"/>
</dbReference>
<organism evidence="1 2">
    <name type="scientific">Cryptosporidium muris (strain RN66)</name>
    <dbReference type="NCBI Taxonomy" id="441375"/>
    <lineage>
        <taxon>Eukaryota</taxon>
        <taxon>Sar</taxon>
        <taxon>Alveolata</taxon>
        <taxon>Apicomplexa</taxon>
        <taxon>Conoidasida</taxon>
        <taxon>Coccidia</taxon>
        <taxon>Eucoccidiorida</taxon>
        <taxon>Eimeriorina</taxon>
        <taxon>Cryptosporidiidae</taxon>
        <taxon>Cryptosporidium</taxon>
    </lineage>
</organism>
<dbReference type="GeneID" id="6996171"/>
<accession>B6AEE2</accession>
<name>B6AEE2_CRYMR</name>